<evidence type="ECO:0000256" key="5">
    <source>
        <dbReference type="ARBA" id="ARBA00022801"/>
    </source>
</evidence>
<evidence type="ECO:0000259" key="8">
    <source>
        <dbReference type="PROSITE" id="PS51462"/>
    </source>
</evidence>
<keyword evidence="6" id="KW-0460">Magnesium</keyword>
<dbReference type="InterPro" id="IPR042970">
    <property type="entry name" value="NUDT18_NUDIX"/>
</dbReference>
<dbReference type="InterPro" id="IPR020476">
    <property type="entry name" value="Nudix_hydrolase"/>
</dbReference>
<dbReference type="AlphaFoldDB" id="A0AAV2RN96"/>
<dbReference type="PRINTS" id="PR00502">
    <property type="entry name" value="NUDIXFAMILY"/>
</dbReference>
<reference evidence="9 10" key="1">
    <citation type="submission" date="2024-05" db="EMBL/GenBank/DDBJ databases">
        <authorList>
            <person name="Wallberg A."/>
        </authorList>
    </citation>
    <scope>NUCLEOTIDE SEQUENCE [LARGE SCALE GENOMIC DNA]</scope>
</reference>
<keyword evidence="5" id="KW-0378">Hydrolase</keyword>
<sequence>MDSIEGNIKLLLQGKPIEESQEFCDFSLEDQNEVTASKGVAPTTPSTFVPTLRDNVCYIVAAVLVNDKGQVLMMQEAKSSCAGQWYLPAGRMEAGESIVEASKREVLEETGLEVDITTLLMVESASGSWYRFVVTGNVTGGTLKTPACADSESLQAKWVDNLEELSLRGNDIYPLIARARQFAAAKQESKPSDEPWHQDLLPVVKTHTKLLLRLVIAIRKKTNNRVCVLTSDKTATHLPVSEINPVRSLHSTLRKYMTEIFGSELPPHRPQGVLSVELSTSKPSGKHDGCCMTLLVPVRKALEDVPLIDKYSWVELPKPLGEDLLARMGKNMIVPLNVIRVSTLIN</sequence>
<evidence type="ECO:0000256" key="1">
    <source>
        <dbReference type="ARBA" id="ARBA00001936"/>
    </source>
</evidence>
<organism evidence="9 10">
    <name type="scientific">Meganyctiphanes norvegica</name>
    <name type="common">Northern krill</name>
    <name type="synonym">Thysanopoda norvegica</name>
    <dbReference type="NCBI Taxonomy" id="48144"/>
    <lineage>
        <taxon>Eukaryota</taxon>
        <taxon>Metazoa</taxon>
        <taxon>Ecdysozoa</taxon>
        <taxon>Arthropoda</taxon>
        <taxon>Crustacea</taxon>
        <taxon>Multicrustacea</taxon>
        <taxon>Malacostraca</taxon>
        <taxon>Eumalacostraca</taxon>
        <taxon>Eucarida</taxon>
        <taxon>Euphausiacea</taxon>
        <taxon>Euphausiidae</taxon>
        <taxon>Meganyctiphanes</taxon>
    </lineage>
</organism>
<dbReference type="GO" id="GO:0044716">
    <property type="term" value="F:8-oxo-GDP phosphatase activity"/>
    <property type="evidence" value="ECO:0007669"/>
    <property type="project" value="TreeGrafter"/>
</dbReference>
<dbReference type="CDD" id="cd04671">
    <property type="entry name" value="NUDIX_8DGDPP_Nudt18"/>
    <property type="match status" value="1"/>
</dbReference>
<evidence type="ECO:0000313" key="9">
    <source>
        <dbReference type="EMBL" id="CAL4133525.1"/>
    </source>
</evidence>
<dbReference type="PANTHER" id="PTHR22769:SF56">
    <property type="entry name" value="8-OXO-DGDP PHOSPHATASE NUDT18"/>
    <property type="match status" value="1"/>
</dbReference>
<comment type="caution">
    <text evidence="9">The sequence shown here is derived from an EMBL/GenBank/DDBJ whole genome shotgun (WGS) entry which is preliminary data.</text>
</comment>
<dbReference type="InterPro" id="IPR000086">
    <property type="entry name" value="NUDIX_hydrolase_dom"/>
</dbReference>
<dbReference type="Proteomes" id="UP001497623">
    <property type="component" value="Unassembled WGS sequence"/>
</dbReference>
<accession>A0AAV2RN96</accession>
<dbReference type="SUPFAM" id="SSF55811">
    <property type="entry name" value="Nudix"/>
    <property type="match status" value="1"/>
</dbReference>
<dbReference type="Gene3D" id="3.90.79.10">
    <property type="entry name" value="Nucleoside Triphosphate Pyrophosphohydrolase"/>
    <property type="match status" value="1"/>
</dbReference>
<gene>
    <name evidence="9" type="ORF">MNOR_LOCUS27212</name>
</gene>
<evidence type="ECO:0000256" key="7">
    <source>
        <dbReference type="ARBA" id="ARBA00023211"/>
    </source>
</evidence>
<evidence type="ECO:0000256" key="6">
    <source>
        <dbReference type="ARBA" id="ARBA00022842"/>
    </source>
</evidence>
<keyword evidence="7" id="KW-0464">Manganese</keyword>
<keyword evidence="4" id="KW-0479">Metal-binding</keyword>
<dbReference type="GO" id="GO:0046872">
    <property type="term" value="F:metal ion binding"/>
    <property type="evidence" value="ECO:0007669"/>
    <property type="project" value="UniProtKB-KW"/>
</dbReference>
<dbReference type="PANTHER" id="PTHR22769">
    <property type="entry name" value="MUTT/NUDIX HYDROLASE"/>
    <property type="match status" value="1"/>
</dbReference>
<dbReference type="GO" id="GO:0044715">
    <property type="term" value="F:8-oxo-dGDP phosphatase activity"/>
    <property type="evidence" value="ECO:0007669"/>
    <property type="project" value="TreeGrafter"/>
</dbReference>
<feature type="domain" description="Nudix hydrolase" evidence="8">
    <location>
        <begin position="51"/>
        <end position="184"/>
    </location>
</feature>
<evidence type="ECO:0000256" key="4">
    <source>
        <dbReference type="ARBA" id="ARBA00022723"/>
    </source>
</evidence>
<comment type="cofactor">
    <cofactor evidence="1">
        <name>Mn(2+)</name>
        <dbReference type="ChEBI" id="CHEBI:29035"/>
    </cofactor>
</comment>
<dbReference type="PROSITE" id="PS51462">
    <property type="entry name" value="NUDIX"/>
    <property type="match status" value="1"/>
</dbReference>
<evidence type="ECO:0000256" key="2">
    <source>
        <dbReference type="ARBA" id="ARBA00001946"/>
    </source>
</evidence>
<dbReference type="InterPro" id="IPR015797">
    <property type="entry name" value="NUDIX_hydrolase-like_dom_sf"/>
</dbReference>
<dbReference type="EMBL" id="CAXKWB010028251">
    <property type="protein sequence ID" value="CAL4133525.1"/>
    <property type="molecule type" value="Genomic_DNA"/>
</dbReference>
<comment type="similarity">
    <text evidence="3">Belongs to the Nudix hydrolase family.</text>
</comment>
<evidence type="ECO:0000256" key="3">
    <source>
        <dbReference type="ARBA" id="ARBA00005582"/>
    </source>
</evidence>
<comment type="cofactor">
    <cofactor evidence="2">
        <name>Mg(2+)</name>
        <dbReference type="ChEBI" id="CHEBI:18420"/>
    </cofactor>
</comment>
<keyword evidence="10" id="KW-1185">Reference proteome</keyword>
<name>A0AAV2RN96_MEGNR</name>
<dbReference type="Pfam" id="PF00293">
    <property type="entry name" value="NUDIX"/>
    <property type="match status" value="1"/>
</dbReference>
<protein>
    <recommendedName>
        <fullName evidence="8">Nudix hydrolase domain-containing protein</fullName>
    </recommendedName>
</protein>
<proteinExistence type="inferred from homology"/>
<evidence type="ECO:0000313" key="10">
    <source>
        <dbReference type="Proteomes" id="UP001497623"/>
    </source>
</evidence>